<name>A0ABU6RWW1_9FABA</name>
<reference evidence="1 2" key="1">
    <citation type="journal article" date="2023" name="Plants (Basel)">
        <title>Bridging the Gap: Combining Genomics and Transcriptomics Approaches to Understand Stylosanthes scabra, an Orphan Legume from the Brazilian Caatinga.</title>
        <authorList>
            <person name="Ferreira-Neto J.R.C."/>
            <person name="da Silva M.D."/>
            <person name="Binneck E."/>
            <person name="de Melo N.F."/>
            <person name="da Silva R.H."/>
            <person name="de Melo A.L.T.M."/>
            <person name="Pandolfi V."/>
            <person name="Bustamante F.O."/>
            <person name="Brasileiro-Vidal A.C."/>
            <person name="Benko-Iseppon A.M."/>
        </authorList>
    </citation>
    <scope>NUCLEOTIDE SEQUENCE [LARGE SCALE GENOMIC DNA]</scope>
    <source>
        <tissue evidence="1">Leaves</tissue>
    </source>
</reference>
<evidence type="ECO:0000313" key="2">
    <source>
        <dbReference type="Proteomes" id="UP001341840"/>
    </source>
</evidence>
<evidence type="ECO:0000313" key="1">
    <source>
        <dbReference type="EMBL" id="MED6128638.1"/>
    </source>
</evidence>
<keyword evidence="2" id="KW-1185">Reference proteome</keyword>
<sequence length="58" mass="6879">KKREMMPRARAWKEQALLLMKNLGGKMMMDSAKKEGMKETCFDDSKMILVKRKTREED</sequence>
<dbReference type="Proteomes" id="UP001341840">
    <property type="component" value="Unassembled WGS sequence"/>
</dbReference>
<dbReference type="EMBL" id="JASCZI010032928">
    <property type="protein sequence ID" value="MED6128638.1"/>
    <property type="molecule type" value="Genomic_DNA"/>
</dbReference>
<comment type="caution">
    <text evidence="1">The sequence shown here is derived from an EMBL/GenBank/DDBJ whole genome shotgun (WGS) entry which is preliminary data.</text>
</comment>
<proteinExistence type="predicted"/>
<feature type="non-terminal residue" evidence="1">
    <location>
        <position position="1"/>
    </location>
</feature>
<accession>A0ABU6RWW1</accession>
<protein>
    <submittedName>
        <fullName evidence="1">Uncharacterized protein</fullName>
    </submittedName>
</protein>
<organism evidence="1 2">
    <name type="scientific">Stylosanthes scabra</name>
    <dbReference type="NCBI Taxonomy" id="79078"/>
    <lineage>
        <taxon>Eukaryota</taxon>
        <taxon>Viridiplantae</taxon>
        <taxon>Streptophyta</taxon>
        <taxon>Embryophyta</taxon>
        <taxon>Tracheophyta</taxon>
        <taxon>Spermatophyta</taxon>
        <taxon>Magnoliopsida</taxon>
        <taxon>eudicotyledons</taxon>
        <taxon>Gunneridae</taxon>
        <taxon>Pentapetalae</taxon>
        <taxon>rosids</taxon>
        <taxon>fabids</taxon>
        <taxon>Fabales</taxon>
        <taxon>Fabaceae</taxon>
        <taxon>Papilionoideae</taxon>
        <taxon>50 kb inversion clade</taxon>
        <taxon>dalbergioids sensu lato</taxon>
        <taxon>Dalbergieae</taxon>
        <taxon>Pterocarpus clade</taxon>
        <taxon>Stylosanthes</taxon>
    </lineage>
</organism>
<gene>
    <name evidence="1" type="ORF">PIB30_099832</name>
</gene>